<dbReference type="RefSeq" id="WP_305107544.1">
    <property type="nucleotide sequence ID" value="NZ_JAUTWS010000055.1"/>
</dbReference>
<feature type="compositionally biased region" description="Polar residues" evidence="1">
    <location>
        <begin position="34"/>
        <end position="44"/>
    </location>
</feature>
<evidence type="ECO:0000313" key="3">
    <source>
        <dbReference type="EMBL" id="MDO9712687.1"/>
    </source>
</evidence>
<evidence type="ECO:0000256" key="1">
    <source>
        <dbReference type="SAM" id="MobiDB-lite"/>
    </source>
</evidence>
<evidence type="ECO:0000313" key="4">
    <source>
        <dbReference type="Proteomes" id="UP001243009"/>
    </source>
</evidence>
<organism evidence="3 4">
    <name type="scientific">Paracraurococcus lichenis</name>
    <dbReference type="NCBI Taxonomy" id="3064888"/>
    <lineage>
        <taxon>Bacteria</taxon>
        <taxon>Pseudomonadati</taxon>
        <taxon>Pseudomonadota</taxon>
        <taxon>Alphaproteobacteria</taxon>
        <taxon>Acetobacterales</taxon>
        <taxon>Roseomonadaceae</taxon>
        <taxon>Paracraurococcus</taxon>
    </lineage>
</organism>
<feature type="compositionally biased region" description="Polar residues" evidence="1">
    <location>
        <begin position="1"/>
        <end position="27"/>
    </location>
</feature>
<feature type="compositionally biased region" description="Polar residues" evidence="1">
    <location>
        <begin position="82"/>
        <end position="95"/>
    </location>
</feature>
<comment type="caution">
    <text evidence="3">The sequence shown here is derived from an EMBL/GenBank/DDBJ whole genome shotgun (WGS) entry which is preliminary data.</text>
</comment>
<protein>
    <submittedName>
        <fullName evidence="3">Uncharacterized protein</fullName>
    </submittedName>
</protein>
<accession>A0ABT9E909</accession>
<keyword evidence="2" id="KW-0472">Membrane</keyword>
<feature type="region of interest" description="Disordered" evidence="1">
    <location>
        <begin position="374"/>
        <end position="429"/>
    </location>
</feature>
<feature type="compositionally biased region" description="Low complexity" evidence="1">
    <location>
        <begin position="96"/>
        <end position="111"/>
    </location>
</feature>
<keyword evidence="4" id="KW-1185">Reference proteome</keyword>
<keyword evidence="2" id="KW-1133">Transmembrane helix</keyword>
<dbReference type="Proteomes" id="UP001243009">
    <property type="component" value="Unassembled WGS sequence"/>
</dbReference>
<name>A0ABT9E909_9PROT</name>
<feature type="transmembrane region" description="Helical" evidence="2">
    <location>
        <begin position="312"/>
        <end position="335"/>
    </location>
</feature>
<gene>
    <name evidence="3" type="ORF">Q7A36_30410</name>
</gene>
<feature type="compositionally biased region" description="Basic and acidic residues" evidence="1">
    <location>
        <begin position="415"/>
        <end position="429"/>
    </location>
</feature>
<feature type="transmembrane region" description="Helical" evidence="2">
    <location>
        <begin position="272"/>
        <end position="292"/>
    </location>
</feature>
<dbReference type="EMBL" id="JAUTWS010000055">
    <property type="protein sequence ID" value="MDO9712687.1"/>
    <property type="molecule type" value="Genomic_DNA"/>
</dbReference>
<feature type="transmembrane region" description="Helical" evidence="2">
    <location>
        <begin position="347"/>
        <end position="366"/>
    </location>
</feature>
<reference evidence="3 4" key="1">
    <citation type="submission" date="2023-08" db="EMBL/GenBank/DDBJ databases">
        <title>The draft genome sequence of Paracraurococcus sp. LOR1-02.</title>
        <authorList>
            <person name="Kingkaew E."/>
            <person name="Tanasupawat S."/>
        </authorList>
    </citation>
    <scope>NUCLEOTIDE SEQUENCE [LARGE SCALE GENOMIC DNA]</scope>
    <source>
        <strain evidence="3 4">LOR1-02</strain>
    </source>
</reference>
<feature type="transmembrane region" description="Helical" evidence="2">
    <location>
        <begin position="239"/>
        <end position="260"/>
    </location>
</feature>
<feature type="compositionally biased region" description="Low complexity" evidence="1">
    <location>
        <begin position="389"/>
        <end position="410"/>
    </location>
</feature>
<proteinExistence type="predicted"/>
<feature type="region of interest" description="Disordered" evidence="1">
    <location>
        <begin position="1"/>
        <end position="112"/>
    </location>
</feature>
<evidence type="ECO:0000256" key="2">
    <source>
        <dbReference type="SAM" id="Phobius"/>
    </source>
</evidence>
<keyword evidence="2" id="KW-0812">Transmembrane</keyword>
<sequence length="429" mass="44904">MIDGNSTGAPKTVAQQAAQARDSNTTPVFVVGEQQPQDLAQAQNLLVDGREGERAQDLPAAGDKVTKLHTTKPNPVADGAVQPSSPLNSLPATEQNGAPPSNNAAPNPGSPKALFRVSGLALGQPDELGRTVEAIFARRAPYYAVYKVRRGPVAVQFADNDVTDIDHAAQRALIQSVSRLRIEYDALADRWIGGGGDPCHRELGLALVDALEGEPDLAAFRMQQGIDRLKAIRLKSGRVQYAFFTAIWCVVSLLALYLIAPHIIQFSLPADNVWLVAKAAVLGAAFSTAMNIRERKVAPDQDPISNLMDTGLRIATAVLGSGFLLIALGSGMISPLVMGDFKANTTATWQAVISLGFICGFLERLVPSLLERPSSATNGDEVVGTTIRSGTSAGSSANAGKGALLNGAPGISKPADGKGKTSEGAEKAA</sequence>